<evidence type="ECO:0000256" key="4">
    <source>
        <dbReference type="ARBA" id="ARBA00022692"/>
    </source>
</evidence>
<reference evidence="11" key="1">
    <citation type="journal article" date="2019" name="Int. J. Syst. Evol. Microbiol.">
        <title>The Global Catalogue of Microorganisms (GCM) 10K type strain sequencing project: providing services to taxonomists for standard genome sequencing and annotation.</title>
        <authorList>
            <consortium name="The Broad Institute Genomics Platform"/>
            <consortium name="The Broad Institute Genome Sequencing Center for Infectious Disease"/>
            <person name="Wu L."/>
            <person name="Ma J."/>
        </authorList>
    </citation>
    <scope>NUCLEOTIDE SEQUENCE [LARGE SCALE GENOMIC DNA]</scope>
    <source>
        <strain evidence="11">KCTC 62164</strain>
    </source>
</reference>
<feature type="transmembrane region" description="Helical" evidence="8">
    <location>
        <begin position="50"/>
        <end position="70"/>
    </location>
</feature>
<evidence type="ECO:0000256" key="7">
    <source>
        <dbReference type="ARBA" id="ARBA00023169"/>
    </source>
</evidence>
<feature type="transmembrane region" description="Helical" evidence="8">
    <location>
        <begin position="82"/>
        <end position="102"/>
    </location>
</feature>
<evidence type="ECO:0000256" key="8">
    <source>
        <dbReference type="SAM" id="Phobius"/>
    </source>
</evidence>
<keyword evidence="11" id="KW-1185">Reference proteome</keyword>
<evidence type="ECO:0000256" key="6">
    <source>
        <dbReference type="ARBA" id="ARBA00023136"/>
    </source>
</evidence>
<evidence type="ECO:0000313" key="11">
    <source>
        <dbReference type="Proteomes" id="UP001595444"/>
    </source>
</evidence>
<dbReference type="EMBL" id="JBHRSL010000002">
    <property type="protein sequence ID" value="MFC3051208.1"/>
    <property type="molecule type" value="Genomic_DNA"/>
</dbReference>
<keyword evidence="4 8" id="KW-0812">Transmembrane</keyword>
<evidence type="ECO:0000256" key="1">
    <source>
        <dbReference type="ARBA" id="ARBA00004141"/>
    </source>
</evidence>
<feature type="transmembrane region" description="Helical" evidence="8">
    <location>
        <begin position="278"/>
        <end position="299"/>
    </location>
</feature>
<comment type="subcellular location">
    <subcellularLocation>
        <location evidence="1">Membrane</location>
        <topology evidence="1">Multi-pass membrane protein</topology>
    </subcellularLocation>
</comment>
<dbReference type="PANTHER" id="PTHR30576:SF0">
    <property type="entry name" value="UNDECAPRENYL-PHOSPHATE N-ACETYLGALACTOSAMINYL 1-PHOSPHATE TRANSFERASE-RELATED"/>
    <property type="match status" value="1"/>
</dbReference>
<dbReference type="InterPro" id="IPR017464">
    <property type="entry name" value="Sugar_tfrase_EpsB_2"/>
</dbReference>
<evidence type="ECO:0000256" key="2">
    <source>
        <dbReference type="ARBA" id="ARBA00006464"/>
    </source>
</evidence>
<keyword evidence="6 8" id="KW-0472">Membrane</keyword>
<keyword evidence="5 8" id="KW-1133">Transmembrane helix</keyword>
<sequence>MVRIFRHYVSPVKLTIALVDFGVVLASVFLAELIRYEMIGLQSFLESQSLIANLLVPCVVIPILLGVGGYEAEAISDMRVFFLRLMVGLLGSGLALSAFLYMLPMLPLWRSILLMTILLGGLLVFVTHWLFLKFTDRNFLSRRVVVLGAGASALELMQLSGRAADAGLTIVATIALPEDTVVVKDSVPIEEIGNLEQFIHMYQAELVIIAGDITKSLPVEALIACKLAGVEVQDRLAFFEQVRGYVDLASVKAEWIIFSDGFKGGSGWERALKRVSDIVVSLSALILFMPIILLAALAVKVTSKGPIFYRQERVGLNGACFNLLKFRSMKVDAEKDGVPEFAQKADPRVTPVGSFLRRTRIDELPQVMSVLKGDMSFVGPRPERPFFVSQLEKEIPFFKERHCLKPGITGWAQIQYPYGASFEDSKRKLEYDLYYIKNYSIFLDLLIILQTIRVILFPVGVR</sequence>
<comment type="caution">
    <text evidence="10">The sequence shown here is derived from an EMBL/GenBank/DDBJ whole genome shotgun (WGS) entry which is preliminary data.</text>
</comment>
<dbReference type="NCBIfam" id="TIGR03025">
    <property type="entry name" value="EPS_sugtrans"/>
    <property type="match status" value="1"/>
</dbReference>
<feature type="domain" description="Bacterial sugar transferase" evidence="9">
    <location>
        <begin position="273"/>
        <end position="456"/>
    </location>
</feature>
<evidence type="ECO:0000259" key="9">
    <source>
        <dbReference type="Pfam" id="PF02397"/>
    </source>
</evidence>
<evidence type="ECO:0000313" key="10">
    <source>
        <dbReference type="EMBL" id="MFC3051208.1"/>
    </source>
</evidence>
<protein>
    <submittedName>
        <fullName evidence="10">TIGR03013 family XrtA/PEP-CTERM system glycosyltransferase</fullName>
    </submittedName>
</protein>
<evidence type="ECO:0000256" key="3">
    <source>
        <dbReference type="ARBA" id="ARBA00022679"/>
    </source>
</evidence>
<evidence type="ECO:0000256" key="5">
    <source>
        <dbReference type="ARBA" id="ARBA00022989"/>
    </source>
</evidence>
<dbReference type="Pfam" id="PF02397">
    <property type="entry name" value="Bac_transf"/>
    <property type="match status" value="1"/>
</dbReference>
<feature type="transmembrane region" description="Helical" evidence="8">
    <location>
        <begin position="12"/>
        <end position="30"/>
    </location>
</feature>
<dbReference type="InterPro" id="IPR017475">
    <property type="entry name" value="EPS_sugar_tfrase"/>
</dbReference>
<dbReference type="PANTHER" id="PTHR30576">
    <property type="entry name" value="COLANIC BIOSYNTHESIS UDP-GLUCOSE LIPID CARRIER TRANSFERASE"/>
    <property type="match status" value="1"/>
</dbReference>
<name>A0ABV7D2G4_9PROT</name>
<dbReference type="NCBIfam" id="TIGR03013">
    <property type="entry name" value="EpsB_2"/>
    <property type="match status" value="1"/>
</dbReference>
<keyword evidence="7" id="KW-0270">Exopolysaccharide synthesis</keyword>
<dbReference type="InterPro" id="IPR003362">
    <property type="entry name" value="Bact_transf"/>
</dbReference>
<keyword evidence="3" id="KW-0808">Transferase</keyword>
<feature type="transmembrane region" description="Helical" evidence="8">
    <location>
        <begin position="108"/>
        <end position="132"/>
    </location>
</feature>
<gene>
    <name evidence="10" type="ORF">ACFOKA_04750</name>
</gene>
<comment type="similarity">
    <text evidence="2">Belongs to the bacterial sugar transferase family.</text>
</comment>
<organism evidence="10 11">
    <name type="scientific">Kordiimonas pumila</name>
    <dbReference type="NCBI Taxonomy" id="2161677"/>
    <lineage>
        <taxon>Bacteria</taxon>
        <taxon>Pseudomonadati</taxon>
        <taxon>Pseudomonadota</taxon>
        <taxon>Alphaproteobacteria</taxon>
        <taxon>Kordiimonadales</taxon>
        <taxon>Kordiimonadaceae</taxon>
        <taxon>Kordiimonas</taxon>
    </lineage>
</organism>
<proteinExistence type="inferred from homology"/>
<accession>A0ABV7D2G4</accession>
<dbReference type="Proteomes" id="UP001595444">
    <property type="component" value="Unassembled WGS sequence"/>
</dbReference>
<dbReference type="RefSeq" id="WP_194211828.1">
    <property type="nucleotide sequence ID" value="NZ_CP061205.1"/>
</dbReference>